<comment type="catalytic activity">
    <reaction evidence="9">
        <text>2'-deoxyribonucleotide-(2'-deoxyribose 5'-phosphate)-2'-deoxyribonucleotide-DNA = a 3'-end 2'-deoxyribonucleotide-(2,3-dehydro-2,3-deoxyribose 5'-phosphate)-DNA + a 5'-end 5'-phospho-2'-deoxyribonucleoside-DNA + H(+)</text>
        <dbReference type="Rhea" id="RHEA:66592"/>
        <dbReference type="Rhea" id="RHEA-COMP:13180"/>
        <dbReference type="Rhea" id="RHEA-COMP:16897"/>
        <dbReference type="Rhea" id="RHEA-COMP:17067"/>
        <dbReference type="ChEBI" id="CHEBI:15378"/>
        <dbReference type="ChEBI" id="CHEBI:136412"/>
        <dbReference type="ChEBI" id="CHEBI:157695"/>
        <dbReference type="ChEBI" id="CHEBI:167181"/>
        <dbReference type="EC" id="4.2.99.18"/>
    </reaction>
</comment>
<evidence type="ECO:0000256" key="1">
    <source>
        <dbReference type="ARBA" id="ARBA00010679"/>
    </source>
</evidence>
<feature type="domain" description="HhH-GPD" evidence="10">
    <location>
        <begin position="116"/>
        <end position="287"/>
    </location>
</feature>
<evidence type="ECO:0000313" key="11">
    <source>
        <dbReference type="EMBL" id="SEF96466.1"/>
    </source>
</evidence>
<dbReference type="AlphaFoldDB" id="A0A1H5WB33"/>
<accession>A0A1H5WB33</accession>
<organism evidence="11 12">
    <name type="scientific">Lachnospira multipara</name>
    <dbReference type="NCBI Taxonomy" id="28051"/>
    <lineage>
        <taxon>Bacteria</taxon>
        <taxon>Bacillati</taxon>
        <taxon>Bacillota</taxon>
        <taxon>Clostridia</taxon>
        <taxon>Lachnospirales</taxon>
        <taxon>Lachnospiraceae</taxon>
        <taxon>Lachnospira</taxon>
    </lineage>
</organism>
<dbReference type="SUPFAM" id="SSF48150">
    <property type="entry name" value="DNA-glycosylase"/>
    <property type="match status" value="1"/>
</dbReference>
<keyword evidence="7" id="KW-0511">Multifunctional enzyme</keyword>
<dbReference type="InterPro" id="IPR012904">
    <property type="entry name" value="OGG_N"/>
</dbReference>
<keyword evidence="4" id="KW-0378">Hydrolase</keyword>
<evidence type="ECO:0000256" key="6">
    <source>
        <dbReference type="ARBA" id="ARBA00023239"/>
    </source>
</evidence>
<dbReference type="InterPro" id="IPR003265">
    <property type="entry name" value="HhH-GPD_domain"/>
</dbReference>
<dbReference type="Pfam" id="PF07934">
    <property type="entry name" value="OGG_N"/>
    <property type="match status" value="1"/>
</dbReference>
<name>A0A1H5WB33_9FIRM</name>
<reference evidence="11 12" key="1">
    <citation type="submission" date="2016-10" db="EMBL/GenBank/DDBJ databases">
        <authorList>
            <person name="de Groot N.N."/>
        </authorList>
    </citation>
    <scope>NUCLEOTIDE SEQUENCE [LARGE SCALE GENOMIC DNA]</scope>
    <source>
        <strain evidence="11 12">D15d</strain>
    </source>
</reference>
<dbReference type="EMBL" id="FNUL01000014">
    <property type="protein sequence ID" value="SEF96466.1"/>
    <property type="molecule type" value="Genomic_DNA"/>
</dbReference>
<evidence type="ECO:0000256" key="2">
    <source>
        <dbReference type="ARBA" id="ARBA00012720"/>
    </source>
</evidence>
<evidence type="ECO:0000256" key="9">
    <source>
        <dbReference type="ARBA" id="ARBA00044632"/>
    </source>
</evidence>
<dbReference type="Proteomes" id="UP000236726">
    <property type="component" value="Unassembled WGS sequence"/>
</dbReference>
<dbReference type="Gene3D" id="1.10.1670.10">
    <property type="entry name" value="Helix-hairpin-Helix base-excision DNA repair enzymes (C-terminal)"/>
    <property type="match status" value="1"/>
</dbReference>
<dbReference type="EC" id="4.2.99.18" evidence="2"/>
<sequence>MSDFVIKRPIDFDLEQTLECGQCFHFEKIAEQDYVLTAYNRALHIAQKDDELIFYNTDKSDFDNIWKMYFDLDRDYEAIKKELLKADPKLAEAIEVKWGVHLLNQSFFETLISFIISQNKQIPHIKKIVANISEKYGDLLYEDSSRKIYAFPSPKQLENVTVEDLKELKTGFRAPYIKDAIDRVLALEFSGTDEASFRAFFDKLSPEETIAELTKIKGVGLKVASCVSLFALNKREAFPIDVWIKRIMEAKYFDGNDTKIPVIEKFAKEKYKDLGGYAQQYLFYYARSLKINKL</sequence>
<dbReference type="CDD" id="cd00056">
    <property type="entry name" value="ENDO3c"/>
    <property type="match status" value="1"/>
</dbReference>
<evidence type="ECO:0000256" key="3">
    <source>
        <dbReference type="ARBA" id="ARBA00022763"/>
    </source>
</evidence>
<dbReference type="InterPro" id="IPR023170">
    <property type="entry name" value="HhH_base_excis_C"/>
</dbReference>
<evidence type="ECO:0000256" key="5">
    <source>
        <dbReference type="ARBA" id="ARBA00023204"/>
    </source>
</evidence>
<dbReference type="GO" id="GO:0003684">
    <property type="term" value="F:damaged DNA binding"/>
    <property type="evidence" value="ECO:0007669"/>
    <property type="project" value="InterPro"/>
</dbReference>
<evidence type="ECO:0000256" key="4">
    <source>
        <dbReference type="ARBA" id="ARBA00022801"/>
    </source>
</evidence>
<evidence type="ECO:0000256" key="8">
    <source>
        <dbReference type="ARBA" id="ARBA00023295"/>
    </source>
</evidence>
<dbReference type="PANTHER" id="PTHR10242:SF2">
    <property type="entry name" value="N-GLYCOSYLASE_DNA LYASE"/>
    <property type="match status" value="1"/>
</dbReference>
<dbReference type="Gene3D" id="1.10.340.30">
    <property type="entry name" value="Hypothetical protein, domain 2"/>
    <property type="match status" value="1"/>
</dbReference>
<evidence type="ECO:0000259" key="10">
    <source>
        <dbReference type="SMART" id="SM00478"/>
    </source>
</evidence>
<dbReference type="PANTHER" id="PTHR10242">
    <property type="entry name" value="8-OXOGUANINE DNA GLYCOSYLASE"/>
    <property type="match status" value="1"/>
</dbReference>
<keyword evidence="3" id="KW-0227">DNA damage</keyword>
<dbReference type="Gene3D" id="3.30.310.260">
    <property type="match status" value="1"/>
</dbReference>
<evidence type="ECO:0000256" key="7">
    <source>
        <dbReference type="ARBA" id="ARBA00023268"/>
    </source>
</evidence>
<dbReference type="GO" id="GO:0008534">
    <property type="term" value="F:oxidized purine nucleobase lesion DNA N-glycosylase activity"/>
    <property type="evidence" value="ECO:0007669"/>
    <property type="project" value="InterPro"/>
</dbReference>
<keyword evidence="6 11" id="KW-0456">Lyase</keyword>
<keyword evidence="8" id="KW-0326">Glycosidase</keyword>
<dbReference type="GO" id="GO:0006284">
    <property type="term" value="P:base-excision repair"/>
    <property type="evidence" value="ECO:0007669"/>
    <property type="project" value="InterPro"/>
</dbReference>
<dbReference type="Pfam" id="PF00730">
    <property type="entry name" value="HhH-GPD"/>
    <property type="match status" value="1"/>
</dbReference>
<dbReference type="SMART" id="SM00478">
    <property type="entry name" value="ENDO3c"/>
    <property type="match status" value="1"/>
</dbReference>
<gene>
    <name evidence="11" type="ORF">SAMN05216537_11477</name>
</gene>
<comment type="similarity">
    <text evidence="1">Belongs to the type-1 OGG1 family.</text>
</comment>
<dbReference type="GO" id="GO:0006289">
    <property type="term" value="P:nucleotide-excision repair"/>
    <property type="evidence" value="ECO:0007669"/>
    <property type="project" value="InterPro"/>
</dbReference>
<dbReference type="InterPro" id="IPR011257">
    <property type="entry name" value="DNA_glycosylase"/>
</dbReference>
<protein>
    <recommendedName>
        <fullName evidence="2">DNA-(apurinic or apyrimidinic site) lyase</fullName>
        <ecNumber evidence="2">4.2.99.18</ecNumber>
    </recommendedName>
</protein>
<proteinExistence type="inferred from homology"/>
<dbReference type="InterPro" id="IPR052054">
    <property type="entry name" value="Oxidative_DNA_repair_enzyme"/>
</dbReference>
<dbReference type="SUPFAM" id="SSF55945">
    <property type="entry name" value="TATA-box binding protein-like"/>
    <property type="match status" value="1"/>
</dbReference>
<dbReference type="RefSeq" id="WP_103953258.1">
    <property type="nucleotide sequence ID" value="NZ_FNUL01000014.1"/>
</dbReference>
<keyword evidence="12" id="KW-1185">Reference proteome</keyword>
<evidence type="ECO:0000313" key="12">
    <source>
        <dbReference type="Proteomes" id="UP000236726"/>
    </source>
</evidence>
<dbReference type="GO" id="GO:0140078">
    <property type="term" value="F:class I DNA-(apurinic or apyrimidinic site) endonuclease activity"/>
    <property type="evidence" value="ECO:0007669"/>
    <property type="project" value="UniProtKB-EC"/>
</dbReference>
<keyword evidence="5" id="KW-0234">DNA repair</keyword>